<dbReference type="Proteomes" id="UP000257136">
    <property type="component" value="Unassembled WGS sequence"/>
</dbReference>
<accession>A0A3E0E1Q2</accession>
<keyword evidence="2" id="KW-1185">Reference proteome</keyword>
<dbReference type="AlphaFoldDB" id="A0A3E0E1Q2"/>
<dbReference type="OrthoDB" id="1115230at2"/>
<reference evidence="1 2" key="1">
    <citation type="submission" date="2018-08" db="EMBL/GenBank/DDBJ databases">
        <title>Genomic Encyclopedia of Archaeal and Bacterial Type Strains, Phase II (KMG-II): from individual species to whole genera.</title>
        <authorList>
            <person name="Goeker M."/>
        </authorList>
    </citation>
    <scope>NUCLEOTIDE SEQUENCE [LARGE SCALE GENOMIC DNA]</scope>
    <source>
        <strain evidence="1 2">DSM 100880</strain>
    </source>
</reference>
<dbReference type="EMBL" id="QUNI01000015">
    <property type="protein sequence ID" value="REG92222.1"/>
    <property type="molecule type" value="Genomic_DNA"/>
</dbReference>
<dbReference type="PROSITE" id="PS51257">
    <property type="entry name" value="PROKAR_LIPOPROTEIN"/>
    <property type="match status" value="1"/>
</dbReference>
<protein>
    <submittedName>
        <fullName evidence="1">Uncharacterized protein DUF4837</fullName>
    </submittedName>
</protein>
<evidence type="ECO:0000313" key="1">
    <source>
        <dbReference type="EMBL" id="REG92222.1"/>
    </source>
</evidence>
<gene>
    <name evidence="1" type="ORF">C8P67_11566</name>
</gene>
<comment type="caution">
    <text evidence="1">The sequence shown here is derived from an EMBL/GenBank/DDBJ whole genome shotgun (WGS) entry which is preliminary data.</text>
</comment>
<dbReference type="Pfam" id="PF16125">
    <property type="entry name" value="DUF4837"/>
    <property type="match status" value="1"/>
</dbReference>
<evidence type="ECO:0000313" key="2">
    <source>
        <dbReference type="Proteomes" id="UP000257136"/>
    </source>
</evidence>
<sequence>MYKSLFLYLSFLSILFFSCKKQDDDGLPRNSTGKINTISVVIDDQLWNGIIGDSIRNKFASPVEGLSKEEPQFDINQYPINVMEGFVTKSRTIIVVKQGTDNNFKIKKDEYAAPQNVIHITGKTLSDLSNIIEKRAPQIIKIIKEGEIKAHQLLLNDSLVDPETIEKQCHLSLKIPKKYSYSLKNKSFVWLKQEFPSGSTSLLLTQLPLNTISSEDNVLEKVIKVHDSIGALYIRGKEPKSSLYIDKSYPLYLSQITLDGKPAYETKGTWRLKDSFMFGAFINYMIIDAKNNRIVYLEGFCYVPSRERRNYMHELESIIKGVKIN</sequence>
<proteinExistence type="predicted"/>
<dbReference type="InterPro" id="IPR032286">
    <property type="entry name" value="DUF4837"/>
</dbReference>
<organism evidence="1 2">
    <name type="scientific">Flavobacterium aquicola</name>
    <dbReference type="NCBI Taxonomy" id="1682742"/>
    <lineage>
        <taxon>Bacteria</taxon>
        <taxon>Pseudomonadati</taxon>
        <taxon>Bacteroidota</taxon>
        <taxon>Flavobacteriia</taxon>
        <taxon>Flavobacteriales</taxon>
        <taxon>Flavobacteriaceae</taxon>
        <taxon>Flavobacterium</taxon>
    </lineage>
</organism>
<dbReference type="RefSeq" id="WP_115814839.1">
    <property type="nucleotide sequence ID" value="NZ_QUNI01000015.1"/>
</dbReference>
<name>A0A3E0E1Q2_9FLAO</name>